<keyword evidence="2" id="KW-1185">Reference proteome</keyword>
<accession>A0A9X0AJU2</accession>
<evidence type="ECO:0000313" key="2">
    <source>
        <dbReference type="Proteomes" id="UP001152300"/>
    </source>
</evidence>
<sequence>MVVLPLKTLPLPPTPILKSKPGFHKAVRQLLAKTDKPCKPVNYRGKPHIRSSKHVLLHEEEQHLADHLAFLAQTSPDPFCVSAIMIEESSTPPSLHIRLAANKTPTAKSVSGLKNCLKTVEKFAKTG</sequence>
<dbReference type="Proteomes" id="UP001152300">
    <property type="component" value="Unassembled WGS sequence"/>
</dbReference>
<evidence type="ECO:0000313" key="1">
    <source>
        <dbReference type="EMBL" id="KAJ8064121.1"/>
    </source>
</evidence>
<protein>
    <submittedName>
        <fullName evidence="1">Uncharacterized protein</fullName>
    </submittedName>
</protein>
<gene>
    <name evidence="1" type="ORF">OCU04_007957</name>
</gene>
<organism evidence="1 2">
    <name type="scientific">Sclerotinia nivalis</name>
    <dbReference type="NCBI Taxonomy" id="352851"/>
    <lineage>
        <taxon>Eukaryota</taxon>
        <taxon>Fungi</taxon>
        <taxon>Dikarya</taxon>
        <taxon>Ascomycota</taxon>
        <taxon>Pezizomycotina</taxon>
        <taxon>Leotiomycetes</taxon>
        <taxon>Helotiales</taxon>
        <taxon>Sclerotiniaceae</taxon>
        <taxon>Sclerotinia</taxon>
    </lineage>
</organism>
<dbReference type="EMBL" id="JAPEIS010000008">
    <property type="protein sequence ID" value="KAJ8064121.1"/>
    <property type="molecule type" value="Genomic_DNA"/>
</dbReference>
<dbReference type="OrthoDB" id="4851849at2759"/>
<proteinExistence type="predicted"/>
<reference evidence="1" key="1">
    <citation type="submission" date="2022-11" db="EMBL/GenBank/DDBJ databases">
        <title>Genome Resource of Sclerotinia nivalis Strain SnTB1, a Plant Pathogen Isolated from American Ginseng.</title>
        <authorList>
            <person name="Fan S."/>
        </authorList>
    </citation>
    <scope>NUCLEOTIDE SEQUENCE</scope>
    <source>
        <strain evidence="1">SnTB1</strain>
    </source>
</reference>
<comment type="caution">
    <text evidence="1">The sequence shown here is derived from an EMBL/GenBank/DDBJ whole genome shotgun (WGS) entry which is preliminary data.</text>
</comment>
<name>A0A9X0AJU2_9HELO</name>
<dbReference type="AlphaFoldDB" id="A0A9X0AJU2"/>